<organism evidence="1">
    <name type="scientific">marine metagenome</name>
    <dbReference type="NCBI Taxonomy" id="408172"/>
    <lineage>
        <taxon>unclassified sequences</taxon>
        <taxon>metagenomes</taxon>
        <taxon>ecological metagenomes</taxon>
    </lineage>
</organism>
<dbReference type="AlphaFoldDB" id="A0A382L9I6"/>
<proteinExistence type="predicted"/>
<feature type="non-terminal residue" evidence="1">
    <location>
        <position position="161"/>
    </location>
</feature>
<protein>
    <submittedName>
        <fullName evidence="1">Uncharacterized protein</fullName>
    </submittedName>
</protein>
<accession>A0A382L9I6</accession>
<evidence type="ECO:0000313" key="1">
    <source>
        <dbReference type="EMBL" id="SVC33564.1"/>
    </source>
</evidence>
<reference evidence="1" key="1">
    <citation type="submission" date="2018-05" db="EMBL/GenBank/DDBJ databases">
        <authorList>
            <person name="Lanie J.A."/>
            <person name="Ng W.-L."/>
            <person name="Kazmierczak K.M."/>
            <person name="Andrzejewski T.M."/>
            <person name="Davidsen T.M."/>
            <person name="Wayne K.J."/>
            <person name="Tettelin H."/>
            <person name="Glass J.I."/>
            <person name="Rusch D."/>
            <person name="Podicherti R."/>
            <person name="Tsui H.-C.T."/>
            <person name="Winkler M.E."/>
        </authorList>
    </citation>
    <scope>NUCLEOTIDE SEQUENCE</scope>
</reference>
<sequence>MEKQKSAVESIMGERGRLRTVHEMLKAALEVSPRDETFIPFYIAIGNYMEASMGRLHTQDISMLEKLASKVDMNDPENEENITEVYRRLDGNQEHLKRYTACKRSLVSDGAEAVKDYEDTSLGYIDYIHNRMGHHAPSTDMARKVFTEEDWAAFADIDESY</sequence>
<gene>
    <name evidence="1" type="ORF">METZ01_LOCUS286418</name>
</gene>
<dbReference type="EMBL" id="UINC01085736">
    <property type="protein sequence ID" value="SVC33564.1"/>
    <property type="molecule type" value="Genomic_DNA"/>
</dbReference>
<name>A0A382L9I6_9ZZZZ</name>